<dbReference type="VEuPathDB" id="FungiDB:SMAC_10064"/>
<dbReference type="KEGG" id="smp:10800244"/>
<sequence length="119" mass="13118">MPTSTHAECPMRPKRQGDTVTRPTPQQRKKIRHEGGILFTMKYDRAAPSDSQENTTTSSDELPSHSSAPSGPENDSSDQSQSPADEDMIVVQLSDYTSYDDAVRRSSRHKTPSKRAAGL</sequence>
<gene>
    <name evidence="2" type="ORF">SMAC_10064</name>
</gene>
<dbReference type="AlphaFoldDB" id="F7WCW1"/>
<dbReference type="OrthoDB" id="10391808at2759"/>
<evidence type="ECO:0000313" key="2">
    <source>
        <dbReference type="EMBL" id="CCC05726.1"/>
    </source>
</evidence>
<dbReference type="EMBL" id="CABT02000316">
    <property type="protein sequence ID" value="CCC05726.1"/>
    <property type="molecule type" value="Genomic_DNA"/>
</dbReference>
<feature type="region of interest" description="Disordered" evidence="1">
    <location>
        <begin position="1"/>
        <end position="119"/>
    </location>
</feature>
<reference evidence="2 3" key="1">
    <citation type="journal article" date="2010" name="PLoS Genet.">
        <title>De novo assembly of a 40 Mb eukaryotic genome from short sequence reads: Sordaria macrospora, a model organism for fungal morphogenesis.</title>
        <authorList>
            <person name="Nowrousian M."/>
            <person name="Stajich J."/>
            <person name="Chu M."/>
            <person name="Engh I."/>
            <person name="Espagne E."/>
            <person name="Halliday K."/>
            <person name="Kamerewerd J."/>
            <person name="Kempken F."/>
            <person name="Knab B."/>
            <person name="Kuo H.C."/>
            <person name="Osiewacz H.D."/>
            <person name="Poeggeler S."/>
            <person name="Read N."/>
            <person name="Seiler S."/>
            <person name="Smith K."/>
            <person name="Zickler D."/>
            <person name="Kueck U."/>
            <person name="Freitag M."/>
        </authorList>
    </citation>
    <scope>NUCLEOTIDE SEQUENCE [LARGE SCALE GENOMIC DNA]</scope>
    <source>
        <strain evidence="3">ATCC MYA-333 / DSM 997 / K(L3346) / K-hell</strain>
        <tissue evidence="2">Mycelium</tissue>
    </source>
</reference>
<dbReference type="GeneID" id="10800244"/>
<protein>
    <submittedName>
        <fullName evidence="2">WGS project CABT00000000 data, contig 2.316</fullName>
    </submittedName>
</protein>
<dbReference type="eggNOG" id="ENOG502RK5R">
    <property type="taxonomic scope" value="Eukaryota"/>
</dbReference>
<evidence type="ECO:0000313" key="3">
    <source>
        <dbReference type="Proteomes" id="UP000001881"/>
    </source>
</evidence>
<dbReference type="HOGENOM" id="CLU_2062921_0_0_1"/>
<name>F7WCW1_SORMK</name>
<feature type="compositionally biased region" description="Polar residues" evidence="1">
    <location>
        <begin position="49"/>
        <end position="83"/>
    </location>
</feature>
<dbReference type="InParanoid" id="F7WCW1"/>
<keyword evidence="3" id="KW-1185">Reference proteome</keyword>
<organism evidence="2 3">
    <name type="scientific">Sordaria macrospora (strain ATCC MYA-333 / DSM 997 / K(L3346) / K-hell)</name>
    <dbReference type="NCBI Taxonomy" id="771870"/>
    <lineage>
        <taxon>Eukaryota</taxon>
        <taxon>Fungi</taxon>
        <taxon>Dikarya</taxon>
        <taxon>Ascomycota</taxon>
        <taxon>Pezizomycotina</taxon>
        <taxon>Sordariomycetes</taxon>
        <taxon>Sordariomycetidae</taxon>
        <taxon>Sordariales</taxon>
        <taxon>Sordariaceae</taxon>
        <taxon>Sordaria</taxon>
    </lineage>
</organism>
<accession>F7WCW1</accession>
<comment type="caution">
    <text evidence="2">The sequence shown here is derived from an EMBL/GenBank/DDBJ whole genome shotgun (WGS) entry which is preliminary data.</text>
</comment>
<dbReference type="OMA" id="MPTSTHA"/>
<proteinExistence type="predicted"/>
<evidence type="ECO:0000256" key="1">
    <source>
        <dbReference type="SAM" id="MobiDB-lite"/>
    </source>
</evidence>
<dbReference type="Proteomes" id="UP000001881">
    <property type="component" value="Unassembled WGS sequence"/>
</dbReference>